<accession>A0A830FDC2</accession>
<reference evidence="2" key="2">
    <citation type="submission" date="2020-09" db="EMBL/GenBank/DDBJ databases">
        <authorList>
            <person name="Sun Q."/>
            <person name="Ohkuma M."/>
        </authorList>
    </citation>
    <scope>NUCLEOTIDE SEQUENCE</scope>
    <source>
        <strain evidence="2">JCM 19596</strain>
    </source>
</reference>
<comment type="caution">
    <text evidence="2">The sequence shown here is derived from an EMBL/GenBank/DDBJ whole genome shotgun (WGS) entry which is preliminary data.</text>
</comment>
<sequence>MPSKRPRTPEVEVSEDPESGFVVNIYDGKHLIQVSPHDNGYQLSLSSKTGMGDAAYLRTYDRQERYRRRLEAEYERIDADAVFAVLEEHFTNEEYRIVNLKDGPKTFADRGAHLYVETGETIPTLTSEKDYRNDQWKADTTYRLTIWPTHDLWIEVRDTDSGDLIDDYRPHSRLEDIRKEEKDDHERERGPTSVPGVHAPVVAGTLDNAPVVHTHVDCAHLDQLNETRFNPVGEKPPQLPADELGELPLRWCSSCRYREPTPEKIRQQYGP</sequence>
<dbReference type="AlphaFoldDB" id="A0A830FDC2"/>
<protein>
    <submittedName>
        <fullName evidence="2">Uncharacterized protein</fullName>
    </submittedName>
</protein>
<feature type="region of interest" description="Disordered" evidence="1">
    <location>
        <begin position="176"/>
        <end position="200"/>
    </location>
</feature>
<organism evidence="2 3">
    <name type="scientific">Halocalculus aciditolerans</name>
    <dbReference type="NCBI Taxonomy" id="1383812"/>
    <lineage>
        <taxon>Archaea</taxon>
        <taxon>Methanobacteriati</taxon>
        <taxon>Methanobacteriota</taxon>
        <taxon>Stenosarchaea group</taxon>
        <taxon>Halobacteria</taxon>
        <taxon>Halobacteriales</taxon>
        <taxon>Halobacteriaceae</taxon>
        <taxon>Halocalculus</taxon>
    </lineage>
</organism>
<evidence type="ECO:0000313" key="3">
    <source>
        <dbReference type="Proteomes" id="UP000607197"/>
    </source>
</evidence>
<dbReference type="EMBL" id="BMPG01000003">
    <property type="protein sequence ID" value="GGL64158.1"/>
    <property type="molecule type" value="Genomic_DNA"/>
</dbReference>
<name>A0A830FDC2_9EURY</name>
<proteinExistence type="predicted"/>
<evidence type="ECO:0000256" key="1">
    <source>
        <dbReference type="SAM" id="MobiDB-lite"/>
    </source>
</evidence>
<keyword evidence="3" id="KW-1185">Reference proteome</keyword>
<feature type="compositionally biased region" description="Basic and acidic residues" evidence="1">
    <location>
        <begin position="176"/>
        <end position="190"/>
    </location>
</feature>
<reference evidence="2" key="1">
    <citation type="journal article" date="2014" name="Int. J. Syst. Evol. Microbiol.">
        <title>Complete genome sequence of Corynebacterium casei LMG S-19264T (=DSM 44701T), isolated from a smear-ripened cheese.</title>
        <authorList>
            <consortium name="US DOE Joint Genome Institute (JGI-PGF)"/>
            <person name="Walter F."/>
            <person name="Albersmeier A."/>
            <person name="Kalinowski J."/>
            <person name="Ruckert C."/>
        </authorList>
    </citation>
    <scope>NUCLEOTIDE SEQUENCE</scope>
    <source>
        <strain evidence="2">JCM 19596</strain>
    </source>
</reference>
<dbReference type="Proteomes" id="UP000607197">
    <property type="component" value="Unassembled WGS sequence"/>
</dbReference>
<gene>
    <name evidence="2" type="ORF">GCM10009039_22510</name>
</gene>
<evidence type="ECO:0000313" key="2">
    <source>
        <dbReference type="EMBL" id="GGL64158.1"/>
    </source>
</evidence>